<keyword evidence="3 4" id="KW-0418">Kinase</keyword>
<name>A0ABV7D7C9_9PROT</name>
<evidence type="ECO:0000256" key="4">
    <source>
        <dbReference type="PIRNR" id="PIRNR006078"/>
    </source>
</evidence>
<dbReference type="NCBIfam" id="TIGR00045">
    <property type="entry name" value="glycerate kinase"/>
    <property type="match status" value="1"/>
</dbReference>
<reference evidence="6" key="1">
    <citation type="journal article" date="2019" name="Int. J. Syst. Evol. Microbiol.">
        <title>The Global Catalogue of Microorganisms (GCM) 10K type strain sequencing project: providing services to taxonomists for standard genome sequencing and annotation.</title>
        <authorList>
            <consortium name="The Broad Institute Genomics Platform"/>
            <consortium name="The Broad Institute Genome Sequencing Center for Infectious Disease"/>
            <person name="Wu L."/>
            <person name="Ma J."/>
        </authorList>
    </citation>
    <scope>NUCLEOTIDE SEQUENCE [LARGE SCALE GENOMIC DNA]</scope>
    <source>
        <strain evidence="6">KCTC 62164</strain>
    </source>
</reference>
<dbReference type="InterPro" id="IPR036129">
    <property type="entry name" value="Glycerate_kinase_sf"/>
</dbReference>
<dbReference type="Gene3D" id="3.40.50.10350">
    <property type="entry name" value="Glycerate kinase, domain 1"/>
    <property type="match status" value="1"/>
</dbReference>
<dbReference type="InterPro" id="IPR004381">
    <property type="entry name" value="Glycerate_kinase"/>
</dbReference>
<evidence type="ECO:0000256" key="2">
    <source>
        <dbReference type="ARBA" id="ARBA00022679"/>
    </source>
</evidence>
<keyword evidence="6" id="KW-1185">Reference proteome</keyword>
<evidence type="ECO:0000313" key="5">
    <source>
        <dbReference type="EMBL" id="MFC3052884.1"/>
    </source>
</evidence>
<dbReference type="GO" id="GO:0016301">
    <property type="term" value="F:kinase activity"/>
    <property type="evidence" value="ECO:0007669"/>
    <property type="project" value="UniProtKB-KW"/>
</dbReference>
<accession>A0ABV7D7C9</accession>
<dbReference type="EMBL" id="JBHRSL010000010">
    <property type="protein sequence ID" value="MFC3052884.1"/>
    <property type="molecule type" value="Genomic_DNA"/>
</dbReference>
<dbReference type="PANTHER" id="PTHR21599">
    <property type="entry name" value="GLYCERATE KINASE"/>
    <property type="match status" value="1"/>
</dbReference>
<evidence type="ECO:0000256" key="1">
    <source>
        <dbReference type="ARBA" id="ARBA00006284"/>
    </source>
</evidence>
<evidence type="ECO:0000256" key="3">
    <source>
        <dbReference type="ARBA" id="ARBA00022777"/>
    </source>
</evidence>
<proteinExistence type="inferred from homology"/>
<dbReference type="PANTHER" id="PTHR21599:SF0">
    <property type="entry name" value="GLYCERATE KINASE"/>
    <property type="match status" value="1"/>
</dbReference>
<dbReference type="InterPro" id="IPR018197">
    <property type="entry name" value="Glycerate_kinase_RE-like"/>
</dbReference>
<comment type="similarity">
    <text evidence="1 4">Belongs to the glycerate kinase type-1 family.</text>
</comment>
<protein>
    <submittedName>
        <fullName evidence="5">Glycerate kinase</fullName>
    </submittedName>
</protein>
<dbReference type="Proteomes" id="UP001595444">
    <property type="component" value="Unassembled WGS sequence"/>
</dbReference>
<keyword evidence="2 4" id="KW-0808">Transferase</keyword>
<dbReference type="SUPFAM" id="SSF110738">
    <property type="entry name" value="Glycerate kinase I"/>
    <property type="match status" value="1"/>
</dbReference>
<dbReference type="Pfam" id="PF02595">
    <property type="entry name" value="Gly_kinase"/>
    <property type="match status" value="1"/>
</dbReference>
<evidence type="ECO:0000313" key="6">
    <source>
        <dbReference type="Proteomes" id="UP001595444"/>
    </source>
</evidence>
<dbReference type="PIRSF" id="PIRSF006078">
    <property type="entry name" value="GlxK"/>
    <property type="match status" value="1"/>
</dbReference>
<comment type="caution">
    <text evidence="5">The sequence shown here is derived from an EMBL/GenBank/DDBJ whole genome shotgun (WGS) entry which is preliminary data.</text>
</comment>
<organism evidence="5 6">
    <name type="scientific">Kordiimonas pumila</name>
    <dbReference type="NCBI Taxonomy" id="2161677"/>
    <lineage>
        <taxon>Bacteria</taxon>
        <taxon>Pseudomonadati</taxon>
        <taxon>Pseudomonadota</taxon>
        <taxon>Alphaproteobacteria</taxon>
        <taxon>Kordiimonadales</taxon>
        <taxon>Kordiimonadaceae</taxon>
        <taxon>Kordiimonas</taxon>
    </lineage>
</organism>
<sequence>MSENFTKWYDSMTFPLTVAIAMDSFKGSLSSIEAADAVAEGLKNVFPGATSIAVPVADGGEGTVDAVLTALGGKRVELEVTGPQGTPVVAGYGITHDGVLAIIEMAAASGLTLIPKNKRNPMQATTFGTGELILDAVKRGVQKIIIGIGGSATVDGGVGLAQALGVGFLDKSGQPLAAPLMAADIGRIAQIDCSQIGEAVRVIEFVAACDVDNVLCGPLGAAEVFGRQKGATEADIAVLDKSLRQYAECIAATAGIEIAGLPRTGAGGGVTAALHAFLGAKLLHGIELIIETIHFKDQIGAADMVVTGEGFIDSQTVFGKTPVGIAKAAKELGMPVVAIGGQVAACAVDVYRHGVDCLESAYTEDIGVDAAMANARGALVQASERSFRQIRLGYQLGIKK</sequence>
<dbReference type="Gene3D" id="3.90.1510.10">
    <property type="entry name" value="Glycerate kinase, domain 2"/>
    <property type="match status" value="1"/>
</dbReference>
<dbReference type="InterPro" id="IPR018193">
    <property type="entry name" value="Glyc_kinase_flavodox-like_fold"/>
</dbReference>
<gene>
    <name evidence="5" type="ORF">ACFOKA_13295</name>
</gene>
<dbReference type="RefSeq" id="WP_228073582.1">
    <property type="nucleotide sequence ID" value="NZ_CP061205.1"/>
</dbReference>